<gene>
    <name evidence="3" type="ORF">GUJ93_ZPchr0006g44241</name>
</gene>
<organism evidence="3 4">
    <name type="scientific">Zizania palustris</name>
    <name type="common">Northern wild rice</name>
    <dbReference type="NCBI Taxonomy" id="103762"/>
    <lineage>
        <taxon>Eukaryota</taxon>
        <taxon>Viridiplantae</taxon>
        <taxon>Streptophyta</taxon>
        <taxon>Embryophyta</taxon>
        <taxon>Tracheophyta</taxon>
        <taxon>Spermatophyta</taxon>
        <taxon>Magnoliopsida</taxon>
        <taxon>Liliopsida</taxon>
        <taxon>Poales</taxon>
        <taxon>Poaceae</taxon>
        <taxon>BOP clade</taxon>
        <taxon>Oryzoideae</taxon>
        <taxon>Oryzeae</taxon>
        <taxon>Zizaniinae</taxon>
        <taxon>Zizania</taxon>
    </lineage>
</organism>
<evidence type="ECO:0000313" key="3">
    <source>
        <dbReference type="EMBL" id="KAG8070300.1"/>
    </source>
</evidence>
<reference evidence="3" key="2">
    <citation type="submission" date="2021-02" db="EMBL/GenBank/DDBJ databases">
        <authorList>
            <person name="Kimball J.A."/>
            <person name="Haas M.W."/>
            <person name="Macchietto M."/>
            <person name="Kono T."/>
            <person name="Duquette J."/>
            <person name="Shao M."/>
        </authorList>
    </citation>
    <scope>NUCLEOTIDE SEQUENCE</scope>
    <source>
        <tissue evidence="3">Fresh leaf tissue</tissue>
    </source>
</reference>
<protein>
    <submittedName>
        <fullName evidence="3">Uncharacterized protein</fullName>
    </submittedName>
</protein>
<dbReference type="AlphaFoldDB" id="A0A8J5SZB4"/>
<evidence type="ECO:0000256" key="2">
    <source>
        <dbReference type="SAM" id="SignalP"/>
    </source>
</evidence>
<feature type="region of interest" description="Disordered" evidence="1">
    <location>
        <begin position="40"/>
        <end position="75"/>
    </location>
</feature>
<accession>A0A8J5SZB4</accession>
<proteinExistence type="predicted"/>
<evidence type="ECO:0000313" key="4">
    <source>
        <dbReference type="Proteomes" id="UP000729402"/>
    </source>
</evidence>
<sequence>MARLLRPRLVAIVELAVAIWLAATSGYKCLQQGVPPPVQLDAAAGNHIPLTPAPPSGGPTHGPVRDSTREPPPAA</sequence>
<comment type="caution">
    <text evidence="3">The sequence shown here is derived from an EMBL/GenBank/DDBJ whole genome shotgun (WGS) entry which is preliminary data.</text>
</comment>
<evidence type="ECO:0000256" key="1">
    <source>
        <dbReference type="SAM" id="MobiDB-lite"/>
    </source>
</evidence>
<name>A0A8J5SZB4_ZIZPA</name>
<keyword evidence="2" id="KW-0732">Signal</keyword>
<dbReference type="EMBL" id="JAAALK010000283">
    <property type="protein sequence ID" value="KAG8070300.1"/>
    <property type="molecule type" value="Genomic_DNA"/>
</dbReference>
<feature type="signal peptide" evidence="2">
    <location>
        <begin position="1"/>
        <end position="26"/>
    </location>
</feature>
<feature type="chain" id="PRO_5035148058" evidence="2">
    <location>
        <begin position="27"/>
        <end position="75"/>
    </location>
</feature>
<dbReference type="Proteomes" id="UP000729402">
    <property type="component" value="Unassembled WGS sequence"/>
</dbReference>
<keyword evidence="4" id="KW-1185">Reference proteome</keyword>
<reference evidence="3" key="1">
    <citation type="journal article" date="2021" name="bioRxiv">
        <title>Whole Genome Assembly and Annotation of Northern Wild Rice, Zizania palustris L., Supports a Whole Genome Duplication in the Zizania Genus.</title>
        <authorList>
            <person name="Haas M."/>
            <person name="Kono T."/>
            <person name="Macchietto M."/>
            <person name="Millas R."/>
            <person name="McGilp L."/>
            <person name="Shao M."/>
            <person name="Duquette J."/>
            <person name="Hirsch C.N."/>
            <person name="Kimball J."/>
        </authorList>
    </citation>
    <scope>NUCLEOTIDE SEQUENCE</scope>
    <source>
        <tissue evidence="3">Fresh leaf tissue</tissue>
    </source>
</reference>